<evidence type="ECO:0000313" key="1">
    <source>
        <dbReference type="EMBL" id="GAI17333.1"/>
    </source>
</evidence>
<proteinExistence type="predicted"/>
<reference evidence="1" key="1">
    <citation type="journal article" date="2014" name="Front. Microbiol.">
        <title>High frequency of phylogenetically diverse reductive dehalogenase-homologous genes in deep subseafloor sedimentary metagenomes.</title>
        <authorList>
            <person name="Kawai M."/>
            <person name="Futagami T."/>
            <person name="Toyoda A."/>
            <person name="Takaki Y."/>
            <person name="Nishi S."/>
            <person name="Hori S."/>
            <person name="Arai W."/>
            <person name="Tsubouchi T."/>
            <person name="Morono Y."/>
            <person name="Uchiyama I."/>
            <person name="Ito T."/>
            <person name="Fujiyama A."/>
            <person name="Inagaki F."/>
            <person name="Takami H."/>
        </authorList>
    </citation>
    <scope>NUCLEOTIDE SEQUENCE</scope>
    <source>
        <strain evidence="1">Expedition CK06-06</strain>
    </source>
</reference>
<name>X1LDZ5_9ZZZZ</name>
<comment type="caution">
    <text evidence="1">The sequence shown here is derived from an EMBL/GenBank/DDBJ whole genome shotgun (WGS) entry which is preliminary data.</text>
</comment>
<dbReference type="EMBL" id="BARV01004334">
    <property type="protein sequence ID" value="GAI17333.1"/>
    <property type="molecule type" value="Genomic_DNA"/>
</dbReference>
<sequence length="59" mass="6660">MNEIDKLLEKATGITGARVCEISIREDGKVIWINVDGVCVCRVCRIIELVLDDRREKDG</sequence>
<organism evidence="1">
    <name type="scientific">marine sediment metagenome</name>
    <dbReference type="NCBI Taxonomy" id="412755"/>
    <lineage>
        <taxon>unclassified sequences</taxon>
        <taxon>metagenomes</taxon>
        <taxon>ecological metagenomes</taxon>
    </lineage>
</organism>
<protein>
    <submittedName>
        <fullName evidence="1">Uncharacterized protein</fullName>
    </submittedName>
</protein>
<gene>
    <name evidence="1" type="ORF">S06H3_09702</name>
</gene>
<dbReference type="AlphaFoldDB" id="X1LDZ5"/>
<accession>X1LDZ5</accession>